<keyword evidence="14" id="KW-0968">Cytoplasmic vesicle</keyword>
<feature type="transmembrane region" description="Helical" evidence="27">
    <location>
        <begin position="127"/>
        <end position="147"/>
    </location>
</feature>
<feature type="transmembrane region" description="Helical" evidence="27">
    <location>
        <begin position="327"/>
        <end position="347"/>
    </location>
</feature>
<evidence type="ECO:0000256" key="25">
    <source>
        <dbReference type="ARBA" id="ARBA00081925"/>
    </source>
</evidence>
<evidence type="ECO:0000256" key="5">
    <source>
        <dbReference type="ARBA" id="ARBA00022448"/>
    </source>
</evidence>
<feature type="transmembrane region" description="Helical" evidence="27">
    <location>
        <begin position="159"/>
        <end position="182"/>
    </location>
</feature>
<dbReference type="PANTHER" id="PTHR11662:SF415">
    <property type="entry name" value="AT30085P-RELATED"/>
    <property type="match status" value="1"/>
</dbReference>
<dbReference type="EMBL" id="JBBCAQ010000037">
    <property type="protein sequence ID" value="KAK7573887.1"/>
    <property type="molecule type" value="Genomic_DNA"/>
</dbReference>
<evidence type="ECO:0000256" key="24">
    <source>
        <dbReference type="ARBA" id="ARBA00081195"/>
    </source>
</evidence>
<dbReference type="GO" id="GO:0006820">
    <property type="term" value="P:monoatomic anion transport"/>
    <property type="evidence" value="ECO:0007669"/>
    <property type="project" value="TreeGrafter"/>
</dbReference>
<feature type="transmembrane region" description="Helical" evidence="27">
    <location>
        <begin position="421"/>
        <end position="439"/>
    </location>
</feature>
<dbReference type="PANTHER" id="PTHR11662">
    <property type="entry name" value="SOLUTE CARRIER FAMILY 17"/>
    <property type="match status" value="1"/>
</dbReference>
<feature type="transmembrane region" description="Helical" evidence="27">
    <location>
        <begin position="295"/>
        <end position="315"/>
    </location>
</feature>
<gene>
    <name evidence="29" type="ORF">V9T40_011078</name>
</gene>
<comment type="catalytic activity">
    <reaction evidence="16">
        <text>L-aspartate(out) = L-aspartate(in)</text>
        <dbReference type="Rhea" id="RHEA:66332"/>
        <dbReference type="ChEBI" id="CHEBI:29991"/>
    </reaction>
    <physiologicalReaction direction="left-to-right" evidence="16">
        <dbReference type="Rhea" id="RHEA:66333"/>
    </physiologicalReaction>
</comment>
<evidence type="ECO:0000256" key="3">
    <source>
        <dbReference type="ARBA" id="ARBA00004638"/>
    </source>
</evidence>
<protein>
    <recommendedName>
        <fullName evidence="22">Sialin</fullName>
    </recommendedName>
    <alternativeName>
        <fullName evidence="25">H(+)/nitrate cotransporter</fullName>
    </alternativeName>
    <alternativeName>
        <fullName evidence="23">H(+)/sialic acid cotransporter</fullName>
    </alternativeName>
    <alternativeName>
        <fullName evidence="24">Vesicular excitatory amino acid transporter</fullName>
    </alternativeName>
</protein>
<comment type="caution">
    <text evidence="29">The sequence shown here is derived from an EMBL/GenBank/DDBJ whole genome shotgun (WGS) entry which is preliminary data.</text>
</comment>
<feature type="transmembrane region" description="Helical" evidence="27">
    <location>
        <begin position="353"/>
        <end position="372"/>
    </location>
</feature>
<proteinExistence type="predicted"/>
<name>A0AAN9T4R5_9HEMI</name>
<evidence type="ECO:0000256" key="1">
    <source>
        <dbReference type="ARBA" id="ARBA00004432"/>
    </source>
</evidence>
<evidence type="ECO:0000256" key="6">
    <source>
        <dbReference type="ARBA" id="ARBA00022475"/>
    </source>
</evidence>
<comment type="subcellular location">
    <subcellularLocation>
        <location evidence="2">Basolateral cell membrane</location>
        <topology evidence="2">Multi-pass membrane protein</topology>
    </subcellularLocation>
    <subcellularLocation>
        <location evidence="3">Cytoplasmic vesicle</location>
        <location evidence="3">Secretory vesicle membrane</location>
        <topology evidence="3">Multi-pass membrane protein</topology>
    </subcellularLocation>
    <subcellularLocation>
        <location evidence="1">Cytoplasmic vesicle</location>
        <location evidence="1">Secretory vesicle</location>
        <location evidence="1">Synaptic vesicle membrane</location>
    </subcellularLocation>
    <subcellularLocation>
        <location evidence="4">Lysosome membrane</location>
    </subcellularLocation>
</comment>
<evidence type="ECO:0000256" key="8">
    <source>
        <dbReference type="ARBA" id="ARBA00022847"/>
    </source>
</evidence>
<keyword evidence="6" id="KW-1003">Cell membrane</keyword>
<dbReference type="Gene3D" id="1.20.1250.20">
    <property type="entry name" value="MFS general substrate transporter like domains"/>
    <property type="match status" value="2"/>
</dbReference>
<dbReference type="AlphaFoldDB" id="A0AAN9T4R5"/>
<feature type="transmembrane region" description="Helical" evidence="27">
    <location>
        <begin position="95"/>
        <end position="115"/>
    </location>
</feature>
<evidence type="ECO:0000259" key="28">
    <source>
        <dbReference type="PROSITE" id="PS50850"/>
    </source>
</evidence>
<evidence type="ECO:0000256" key="22">
    <source>
        <dbReference type="ARBA" id="ARBA00069713"/>
    </source>
</evidence>
<dbReference type="FunFam" id="1.20.1250.20:FF:000067">
    <property type="entry name" value="sialin isoform X2"/>
    <property type="match status" value="1"/>
</dbReference>
<dbReference type="PROSITE" id="PS50850">
    <property type="entry name" value="MFS"/>
    <property type="match status" value="1"/>
</dbReference>
<feature type="domain" description="Major facilitator superfamily (MFS) profile" evidence="28">
    <location>
        <begin position="1"/>
        <end position="444"/>
    </location>
</feature>
<keyword evidence="30" id="KW-1185">Reference proteome</keyword>
<feature type="transmembrane region" description="Helical" evidence="27">
    <location>
        <begin position="7"/>
        <end position="25"/>
    </location>
</feature>
<evidence type="ECO:0000256" key="20">
    <source>
        <dbReference type="ARBA" id="ARBA00051612"/>
    </source>
</evidence>
<evidence type="ECO:0000256" key="10">
    <source>
        <dbReference type="ARBA" id="ARBA00023018"/>
    </source>
</evidence>
<evidence type="ECO:0000256" key="23">
    <source>
        <dbReference type="ARBA" id="ARBA00080244"/>
    </source>
</evidence>
<evidence type="ECO:0000256" key="4">
    <source>
        <dbReference type="ARBA" id="ARBA00004656"/>
    </source>
</evidence>
<evidence type="ECO:0000256" key="15">
    <source>
        <dbReference type="ARBA" id="ARBA00050101"/>
    </source>
</evidence>
<dbReference type="GO" id="GO:0005765">
    <property type="term" value="C:lysosomal membrane"/>
    <property type="evidence" value="ECO:0007669"/>
    <property type="project" value="UniProtKB-SubCell"/>
</dbReference>
<evidence type="ECO:0000256" key="11">
    <source>
        <dbReference type="ARBA" id="ARBA00023136"/>
    </source>
</evidence>
<keyword evidence="9 27" id="KW-1133">Transmembrane helix</keyword>
<dbReference type="InterPro" id="IPR036259">
    <property type="entry name" value="MFS_trans_sf"/>
</dbReference>
<dbReference type="InterPro" id="IPR050382">
    <property type="entry name" value="MFS_Na/Anion_cotransporter"/>
</dbReference>
<accession>A0AAN9T4R5</accession>
<keyword evidence="7 27" id="KW-0812">Transmembrane</keyword>
<dbReference type="GO" id="GO:0015293">
    <property type="term" value="F:symporter activity"/>
    <property type="evidence" value="ECO:0007669"/>
    <property type="project" value="UniProtKB-KW"/>
</dbReference>
<comment type="function">
    <text evidence="21">Receptor for CM101, a polysaccharide produced by group B Streptococcus with antipathoangiogenic properties.</text>
</comment>
<evidence type="ECO:0000256" key="16">
    <source>
        <dbReference type="ARBA" id="ARBA00050554"/>
    </source>
</evidence>
<evidence type="ECO:0000256" key="19">
    <source>
        <dbReference type="ARBA" id="ARBA00051447"/>
    </source>
</evidence>
<evidence type="ECO:0000313" key="29">
    <source>
        <dbReference type="EMBL" id="KAK7573887.1"/>
    </source>
</evidence>
<feature type="region of interest" description="Disordered" evidence="26">
    <location>
        <begin position="449"/>
        <end position="478"/>
    </location>
</feature>
<feature type="transmembrane region" description="Helical" evidence="27">
    <location>
        <begin position="379"/>
        <end position="401"/>
    </location>
</feature>
<keyword evidence="12" id="KW-0325">Glycoprotein</keyword>
<dbReference type="GO" id="GO:0030672">
    <property type="term" value="C:synaptic vesicle membrane"/>
    <property type="evidence" value="ECO:0007669"/>
    <property type="project" value="UniProtKB-SubCell"/>
</dbReference>
<comment type="catalytic activity">
    <reaction evidence="20">
        <text>D-glucuronate(out) + H(+)(out) = D-glucuronate(in) + H(+)(in)</text>
        <dbReference type="Rhea" id="RHEA:72591"/>
        <dbReference type="ChEBI" id="CHEBI:15378"/>
        <dbReference type="ChEBI" id="CHEBI:58720"/>
    </reaction>
    <physiologicalReaction direction="left-to-right" evidence="20">
        <dbReference type="Rhea" id="RHEA:72592"/>
    </physiologicalReaction>
</comment>
<dbReference type="CDD" id="cd17318">
    <property type="entry name" value="MFS_SLC17"/>
    <property type="match status" value="1"/>
</dbReference>
<dbReference type="GO" id="GO:0046942">
    <property type="term" value="P:carboxylic acid transport"/>
    <property type="evidence" value="ECO:0007669"/>
    <property type="project" value="UniProtKB-ARBA"/>
</dbReference>
<evidence type="ECO:0000256" key="17">
    <source>
        <dbReference type="ARBA" id="ARBA00050625"/>
    </source>
</evidence>
<dbReference type="Pfam" id="PF07690">
    <property type="entry name" value="MFS_1"/>
    <property type="match status" value="1"/>
</dbReference>
<keyword evidence="11 27" id="KW-0472">Membrane</keyword>
<dbReference type="InterPro" id="IPR011701">
    <property type="entry name" value="MFS"/>
</dbReference>
<evidence type="ECO:0000256" key="26">
    <source>
        <dbReference type="SAM" id="MobiDB-lite"/>
    </source>
</evidence>
<evidence type="ECO:0000256" key="7">
    <source>
        <dbReference type="ARBA" id="ARBA00022692"/>
    </source>
</evidence>
<dbReference type="Proteomes" id="UP001367676">
    <property type="component" value="Unassembled WGS sequence"/>
</dbReference>
<feature type="compositionally biased region" description="Basic and acidic residues" evidence="26">
    <location>
        <begin position="460"/>
        <end position="470"/>
    </location>
</feature>
<evidence type="ECO:0000256" key="18">
    <source>
        <dbReference type="ARBA" id="ARBA00051403"/>
    </source>
</evidence>
<dbReference type="GO" id="GO:0016323">
    <property type="term" value="C:basolateral plasma membrane"/>
    <property type="evidence" value="ECO:0007669"/>
    <property type="project" value="UniProtKB-SubCell"/>
</dbReference>
<keyword evidence="13" id="KW-0458">Lysosome</keyword>
<dbReference type="FunFam" id="1.20.1250.20:FF:000003">
    <property type="entry name" value="Solute carrier family 17 member 3"/>
    <property type="match status" value="1"/>
</dbReference>
<comment type="catalytic activity">
    <reaction evidence="19">
        <text>L-glutamate(out) = L-glutamate(in)</text>
        <dbReference type="Rhea" id="RHEA:66336"/>
        <dbReference type="ChEBI" id="CHEBI:29985"/>
    </reaction>
    <physiologicalReaction direction="left-to-right" evidence="19">
        <dbReference type="Rhea" id="RHEA:66337"/>
    </physiologicalReaction>
</comment>
<keyword evidence="10" id="KW-0770">Synapse</keyword>
<feature type="transmembrane region" description="Helical" evidence="27">
    <location>
        <begin position="188"/>
        <end position="209"/>
    </location>
</feature>
<evidence type="ECO:0000256" key="21">
    <source>
        <dbReference type="ARBA" id="ARBA00056891"/>
    </source>
</evidence>
<evidence type="ECO:0000256" key="27">
    <source>
        <dbReference type="SAM" id="Phobius"/>
    </source>
</evidence>
<evidence type="ECO:0000256" key="9">
    <source>
        <dbReference type="ARBA" id="ARBA00022989"/>
    </source>
</evidence>
<evidence type="ECO:0000256" key="2">
    <source>
        <dbReference type="ARBA" id="ARBA00004554"/>
    </source>
</evidence>
<comment type="catalytic activity">
    <reaction evidence="17">
        <text>N-acetylneuraminate(in) + H(+)(in) = N-acetylneuraminate(out) + H(+)(out)</text>
        <dbReference type="Rhea" id="RHEA:28987"/>
        <dbReference type="ChEBI" id="CHEBI:15378"/>
        <dbReference type="ChEBI" id="CHEBI:35418"/>
    </reaction>
    <physiologicalReaction direction="right-to-left" evidence="17">
        <dbReference type="Rhea" id="RHEA:28989"/>
    </physiologicalReaction>
</comment>
<comment type="catalytic activity">
    <reaction evidence="15">
        <text>2 nitrate(out) + H(+)(out) = 2 nitrate(in) + H(+)(in)</text>
        <dbReference type="Rhea" id="RHEA:71539"/>
        <dbReference type="ChEBI" id="CHEBI:15378"/>
        <dbReference type="ChEBI" id="CHEBI:17632"/>
    </reaction>
    <physiologicalReaction direction="left-to-right" evidence="15">
        <dbReference type="Rhea" id="RHEA:71540"/>
    </physiologicalReaction>
</comment>
<keyword evidence="8" id="KW-0769">Symport</keyword>
<evidence type="ECO:0000256" key="14">
    <source>
        <dbReference type="ARBA" id="ARBA00023329"/>
    </source>
</evidence>
<evidence type="ECO:0000313" key="30">
    <source>
        <dbReference type="Proteomes" id="UP001367676"/>
    </source>
</evidence>
<feature type="transmembrane region" description="Helical" evidence="27">
    <location>
        <begin position="68"/>
        <end position="88"/>
    </location>
</feature>
<sequence>MAMLGVMVAYIMRACLSVAITQMVAPVNHSHLVLNNDSEICPASDFSPVKSNNAHVGQFDWSEETQGIILSAFYYGYIITHVPGGLLAQKFGGKHTLGLGILTTAIFTLLTPLAAKQGAVVLSLVRFLEGLGEGVTFPALCTMLAQWAPPHERSTLSTAAFTGVQIGTVLANLLGGIILQYVPSGWEAVFYIFGTASVIWYLLWCVLCYNDPNSHPFISEEEKLYLKETIGQTERNKDLGPMPWKAILTSIPLWALVIGEVGHDWGLYTMVTDLPKYMSDVMRYNPAENGLMSSLPYLATWISSLVTSAFADWILKKKYMSSTAVRKTFATFGAIGPAIGVIGASYVGCNRSMATFLFTVGMAFMGFCYCSLRVNALDLSPNFSGTIMAFVNGAGCVSGMLTPYFTGLLTPNRNIKEWRTVFWIMAIMLVSTNFVFLFFGSGDLQEWNEPNKQNDLSTSSDEKSKSKSDTKGLPQKTC</sequence>
<organism evidence="29 30">
    <name type="scientific">Parthenolecanium corni</name>
    <dbReference type="NCBI Taxonomy" id="536013"/>
    <lineage>
        <taxon>Eukaryota</taxon>
        <taxon>Metazoa</taxon>
        <taxon>Ecdysozoa</taxon>
        <taxon>Arthropoda</taxon>
        <taxon>Hexapoda</taxon>
        <taxon>Insecta</taxon>
        <taxon>Pterygota</taxon>
        <taxon>Neoptera</taxon>
        <taxon>Paraneoptera</taxon>
        <taxon>Hemiptera</taxon>
        <taxon>Sternorrhyncha</taxon>
        <taxon>Coccoidea</taxon>
        <taxon>Coccidae</taxon>
        <taxon>Parthenolecanium</taxon>
    </lineage>
</organism>
<evidence type="ECO:0000256" key="12">
    <source>
        <dbReference type="ARBA" id="ARBA00023180"/>
    </source>
</evidence>
<evidence type="ECO:0000256" key="13">
    <source>
        <dbReference type="ARBA" id="ARBA00023228"/>
    </source>
</evidence>
<comment type="catalytic activity">
    <reaction evidence="18">
        <text>N-acetyl-L-aspartyl-L-glutamate(out) = N-acetyl-L-aspartyl-L-glutamate(in)</text>
        <dbReference type="Rhea" id="RHEA:72599"/>
        <dbReference type="ChEBI" id="CHEBI:76931"/>
    </reaction>
    <physiologicalReaction direction="left-to-right" evidence="18">
        <dbReference type="Rhea" id="RHEA:72600"/>
    </physiologicalReaction>
</comment>
<keyword evidence="5" id="KW-0813">Transport</keyword>
<reference evidence="29 30" key="1">
    <citation type="submission" date="2024-03" db="EMBL/GenBank/DDBJ databases">
        <title>Adaptation during the transition from Ophiocordyceps entomopathogen to insect associate is accompanied by gene loss and intensified selection.</title>
        <authorList>
            <person name="Ward C.M."/>
            <person name="Onetto C.A."/>
            <person name="Borneman A.R."/>
        </authorList>
    </citation>
    <scope>NUCLEOTIDE SEQUENCE [LARGE SCALE GENOMIC DNA]</scope>
    <source>
        <strain evidence="29">AWRI1</strain>
        <tissue evidence="29">Single Adult Female</tissue>
    </source>
</reference>
<dbReference type="SUPFAM" id="SSF103473">
    <property type="entry name" value="MFS general substrate transporter"/>
    <property type="match status" value="1"/>
</dbReference>
<dbReference type="InterPro" id="IPR020846">
    <property type="entry name" value="MFS_dom"/>
</dbReference>